<dbReference type="AlphaFoldDB" id="A0A0G1KVL0"/>
<name>A0A0G1KVL0_9BACT</name>
<comment type="caution">
    <text evidence="1">The sequence shown here is derived from an EMBL/GenBank/DDBJ whole genome shotgun (WGS) entry which is preliminary data.</text>
</comment>
<evidence type="ECO:0000313" key="2">
    <source>
        <dbReference type="Proteomes" id="UP000034006"/>
    </source>
</evidence>
<proteinExistence type="predicted"/>
<dbReference type="EMBL" id="LCIH01000005">
    <property type="protein sequence ID" value="KKT51959.1"/>
    <property type="molecule type" value="Genomic_DNA"/>
</dbReference>
<organism evidence="1 2">
    <name type="scientific">Candidatus Collierbacteria bacterium GW2011_GWB2_44_22</name>
    <dbReference type="NCBI Taxonomy" id="1618387"/>
    <lineage>
        <taxon>Bacteria</taxon>
        <taxon>Candidatus Collieribacteriota</taxon>
    </lineage>
</organism>
<reference evidence="1 2" key="1">
    <citation type="journal article" date="2015" name="Nature">
        <title>rRNA introns, odd ribosomes, and small enigmatic genomes across a large radiation of phyla.</title>
        <authorList>
            <person name="Brown C.T."/>
            <person name="Hug L.A."/>
            <person name="Thomas B.C."/>
            <person name="Sharon I."/>
            <person name="Castelle C.J."/>
            <person name="Singh A."/>
            <person name="Wilkins M.J."/>
            <person name="Williams K.H."/>
            <person name="Banfield J.F."/>
        </authorList>
    </citation>
    <scope>NUCLEOTIDE SEQUENCE [LARGE SCALE GENOMIC DNA]</scope>
</reference>
<evidence type="ECO:0000313" key="1">
    <source>
        <dbReference type="EMBL" id="KKT51959.1"/>
    </source>
</evidence>
<gene>
    <name evidence="1" type="ORF">UW44_C0005G0001</name>
</gene>
<accession>A0A0G1KVL0</accession>
<evidence type="ECO:0008006" key="3">
    <source>
        <dbReference type="Google" id="ProtNLM"/>
    </source>
</evidence>
<sequence length="221" mass="25167">MPHFVDKGQNFEKYLVSEYFKHGSINKVFYFHHFDLPISYAGYDRVLTKYGVIKSAGPNSKLTESLGILSLVADYKLSLEKIYERYASPGLLVSTNTLHRILHYTRLGLTRRQGTALIITHHNKPNMYLVGKDQSLTNTALGQKGNLSLPMGHSKIGENPRESILRVLQQEVFTNLVMENSFPFHLIPDHPKPLMYINIADIRVSVYHIELDGLPSPVPEY</sequence>
<dbReference type="Proteomes" id="UP000034006">
    <property type="component" value="Unassembled WGS sequence"/>
</dbReference>
<protein>
    <recommendedName>
        <fullName evidence="3">NUDIX hydrolase</fullName>
    </recommendedName>
</protein>